<dbReference type="OrthoDB" id="108365at2759"/>
<dbReference type="PROSITE" id="PS00110">
    <property type="entry name" value="PYRUVATE_KINASE"/>
    <property type="match status" value="1"/>
</dbReference>
<comment type="catalytic activity">
    <reaction evidence="14 15">
        <text>pyruvate + ATP = phosphoenolpyruvate + ADP + H(+)</text>
        <dbReference type="Rhea" id="RHEA:18157"/>
        <dbReference type="ChEBI" id="CHEBI:15361"/>
        <dbReference type="ChEBI" id="CHEBI:15378"/>
        <dbReference type="ChEBI" id="CHEBI:30616"/>
        <dbReference type="ChEBI" id="CHEBI:58702"/>
        <dbReference type="ChEBI" id="CHEBI:456216"/>
        <dbReference type="EC" id="2.7.1.40"/>
    </reaction>
</comment>
<dbReference type="VEuPathDB" id="FungiDB:SAPIO_CDS8576"/>
<dbReference type="RefSeq" id="XP_016640450.1">
    <property type="nucleotide sequence ID" value="XM_016790187.1"/>
</dbReference>
<evidence type="ECO:0000256" key="13">
    <source>
        <dbReference type="ARBA" id="ARBA00023317"/>
    </source>
</evidence>
<proteinExistence type="inferred from homology"/>
<evidence type="ECO:0000313" key="18">
    <source>
        <dbReference type="EMBL" id="KEZ40651.1"/>
    </source>
</evidence>
<keyword evidence="7" id="KW-0479">Metal-binding</keyword>
<dbReference type="InterPro" id="IPR015795">
    <property type="entry name" value="Pyrv_Knase_C"/>
</dbReference>
<dbReference type="InterPro" id="IPR018209">
    <property type="entry name" value="Pyrv_Knase_AS"/>
</dbReference>
<dbReference type="CDD" id="cd00288">
    <property type="entry name" value="Pyruvate_Kinase"/>
    <property type="match status" value="1"/>
</dbReference>
<reference evidence="18 19" key="1">
    <citation type="journal article" date="2014" name="Genome Announc.">
        <title>Draft genome sequence of the pathogenic fungus Scedosporium apiospermum.</title>
        <authorList>
            <person name="Vandeputte P."/>
            <person name="Ghamrawi S."/>
            <person name="Rechenmann M."/>
            <person name="Iltis A."/>
            <person name="Giraud S."/>
            <person name="Fleury M."/>
            <person name="Thornton C."/>
            <person name="Delhaes L."/>
            <person name="Meyer W."/>
            <person name="Papon N."/>
            <person name="Bouchara J.P."/>
        </authorList>
    </citation>
    <scope>NUCLEOTIDE SEQUENCE [LARGE SCALE GENOMIC DNA]</scope>
    <source>
        <strain evidence="18 19">IHEM 14462</strain>
    </source>
</reference>
<keyword evidence="11 15" id="KW-0460">Magnesium</keyword>
<dbReference type="InterPro" id="IPR015806">
    <property type="entry name" value="Pyrv_Knase_insert_dom_sf"/>
</dbReference>
<dbReference type="GO" id="GO:0006950">
    <property type="term" value="P:response to stress"/>
    <property type="evidence" value="ECO:0007669"/>
    <property type="project" value="UniProtKB-ARBA"/>
</dbReference>
<evidence type="ECO:0000256" key="1">
    <source>
        <dbReference type="ARBA" id="ARBA00001946"/>
    </source>
</evidence>
<dbReference type="AlphaFoldDB" id="A0A084FZY9"/>
<dbReference type="FunFam" id="3.20.20.60:FF:000001">
    <property type="entry name" value="Pyruvate kinase"/>
    <property type="match status" value="1"/>
</dbReference>
<dbReference type="SUPFAM" id="SSF51621">
    <property type="entry name" value="Phosphoenolpyruvate/pyruvate domain"/>
    <property type="match status" value="1"/>
</dbReference>
<dbReference type="GO" id="GO:0004743">
    <property type="term" value="F:pyruvate kinase activity"/>
    <property type="evidence" value="ECO:0007669"/>
    <property type="project" value="UniProtKB-EC"/>
</dbReference>
<dbReference type="HOGENOM" id="CLU_015439_0_1_1"/>
<organism evidence="18 19">
    <name type="scientific">Pseudallescheria apiosperma</name>
    <name type="common">Scedosporium apiospermum</name>
    <dbReference type="NCBI Taxonomy" id="563466"/>
    <lineage>
        <taxon>Eukaryota</taxon>
        <taxon>Fungi</taxon>
        <taxon>Dikarya</taxon>
        <taxon>Ascomycota</taxon>
        <taxon>Pezizomycotina</taxon>
        <taxon>Sordariomycetes</taxon>
        <taxon>Hypocreomycetidae</taxon>
        <taxon>Microascales</taxon>
        <taxon>Microascaceae</taxon>
        <taxon>Scedosporium</taxon>
    </lineage>
</organism>
<evidence type="ECO:0000256" key="15">
    <source>
        <dbReference type="RuleBase" id="RU000504"/>
    </source>
</evidence>
<evidence type="ECO:0000256" key="8">
    <source>
        <dbReference type="ARBA" id="ARBA00022741"/>
    </source>
</evidence>
<dbReference type="PANTHER" id="PTHR11817">
    <property type="entry name" value="PYRUVATE KINASE"/>
    <property type="match status" value="1"/>
</dbReference>
<dbReference type="GO" id="GO:0000287">
    <property type="term" value="F:magnesium ion binding"/>
    <property type="evidence" value="ECO:0007669"/>
    <property type="project" value="InterPro"/>
</dbReference>
<gene>
    <name evidence="18" type="ORF">SAPIO_CDS8576</name>
</gene>
<dbReference type="Gene3D" id="2.40.33.10">
    <property type="entry name" value="PK beta-barrel domain-like"/>
    <property type="match status" value="1"/>
</dbReference>
<dbReference type="SUPFAM" id="SSF52935">
    <property type="entry name" value="PK C-terminal domain-like"/>
    <property type="match status" value="1"/>
</dbReference>
<dbReference type="InterPro" id="IPR015793">
    <property type="entry name" value="Pyrv_Knase_brl"/>
</dbReference>
<sequence>MSHGKRYSISKRYSWSIPASLPAPTSNDSNSLLATSGRIAWLANLDTTRTPAKNYRRTSIICTIGPKTNSVESINRLRQAGLNIVRMNFSHGTYEYHQSVIDNTRAAEEAQAGRQVAIALDTKGPEIRTGNTKDDIDIPIAAGTILNITTDEQYAKCCDSENMYVDYENITKVIAPGRVVYVDDGVLAFDVLSIKDDKTIEVRARNNGFISSKKGVNLPNTDIDLPALSEKDKNDLRFGVMNGVDMIFASFIRRGQDIRDIRDVLGEDGAHIKIIAKIENRQGLNNFADILKETDGVMVARGDMGIEIPAAEVFNAQKKIIAMCNIAGKPVICATQMLESMIKNPRPTRAEISDVGNAVTDGADCVMLSGETAKGAYPELAVREMSEACLRAEASIPYISLYEEMVSLPHDGPISITESVSMAAVRASLDLGAGAIVVLSTSGNSARLLAKYRPVCPIIMITRNAHTSRCGHLNRGVYPFFFPEEKPDFDKVNWQEDVDRRIKWGVSRAIELDVLSRGETIVIMQGWRGGMGYTNTMRIVKADPEHLGIGDHP</sequence>
<dbReference type="NCBIfam" id="TIGR01064">
    <property type="entry name" value="pyruv_kin"/>
    <property type="match status" value="1"/>
</dbReference>
<keyword evidence="10" id="KW-0067">ATP-binding</keyword>
<evidence type="ECO:0000256" key="4">
    <source>
        <dbReference type="ARBA" id="ARBA00008663"/>
    </source>
</evidence>
<dbReference type="Gene3D" id="3.40.1380.20">
    <property type="entry name" value="Pyruvate kinase, C-terminal domain"/>
    <property type="match status" value="1"/>
</dbReference>
<dbReference type="InterPro" id="IPR015813">
    <property type="entry name" value="Pyrv/PenolPyrv_kinase-like_dom"/>
</dbReference>
<dbReference type="GO" id="GO:0016301">
    <property type="term" value="F:kinase activity"/>
    <property type="evidence" value="ECO:0007669"/>
    <property type="project" value="UniProtKB-KW"/>
</dbReference>
<dbReference type="InterPro" id="IPR040442">
    <property type="entry name" value="Pyrv_kinase-like_dom_sf"/>
</dbReference>
<evidence type="ECO:0000256" key="11">
    <source>
        <dbReference type="ARBA" id="ARBA00022842"/>
    </source>
</evidence>
<evidence type="ECO:0000256" key="3">
    <source>
        <dbReference type="ARBA" id="ARBA00004997"/>
    </source>
</evidence>
<evidence type="ECO:0000256" key="9">
    <source>
        <dbReference type="ARBA" id="ARBA00022777"/>
    </source>
</evidence>
<evidence type="ECO:0000256" key="14">
    <source>
        <dbReference type="ARBA" id="ARBA00048152"/>
    </source>
</evidence>
<keyword evidence="12 15" id="KW-0324">Glycolysis</keyword>
<evidence type="ECO:0000256" key="5">
    <source>
        <dbReference type="ARBA" id="ARBA00012142"/>
    </source>
</evidence>
<dbReference type="GO" id="GO:0005524">
    <property type="term" value="F:ATP binding"/>
    <property type="evidence" value="ECO:0007669"/>
    <property type="project" value="UniProtKB-KW"/>
</dbReference>
<evidence type="ECO:0000259" key="17">
    <source>
        <dbReference type="Pfam" id="PF02887"/>
    </source>
</evidence>
<dbReference type="InterPro" id="IPR036918">
    <property type="entry name" value="Pyrv_Knase_C_sf"/>
</dbReference>
<dbReference type="InterPro" id="IPR001697">
    <property type="entry name" value="Pyr_Knase"/>
</dbReference>
<keyword evidence="9 15" id="KW-0418">Kinase</keyword>
<keyword evidence="6 15" id="KW-0808">Transferase</keyword>
<dbReference type="PRINTS" id="PR01050">
    <property type="entry name" value="PYRUVTKNASE"/>
</dbReference>
<evidence type="ECO:0000259" key="16">
    <source>
        <dbReference type="Pfam" id="PF00224"/>
    </source>
</evidence>
<dbReference type="Pfam" id="PF02887">
    <property type="entry name" value="PK_C"/>
    <property type="match status" value="1"/>
</dbReference>
<feature type="domain" description="Pyruvate kinase barrel" evidence="16">
    <location>
        <begin position="56"/>
        <end position="382"/>
    </location>
</feature>
<keyword evidence="13" id="KW-0670">Pyruvate</keyword>
<comment type="cofactor">
    <cofactor evidence="2">
        <name>K(+)</name>
        <dbReference type="ChEBI" id="CHEBI:29103"/>
    </cofactor>
</comment>
<dbReference type="NCBIfam" id="NF004491">
    <property type="entry name" value="PRK05826.1"/>
    <property type="match status" value="1"/>
</dbReference>
<comment type="caution">
    <text evidence="18">The sequence shown here is derived from an EMBL/GenBank/DDBJ whole genome shotgun (WGS) entry which is preliminary data.</text>
</comment>
<dbReference type="OMA" id="RVHHIGE"/>
<dbReference type="NCBIfam" id="NF004978">
    <property type="entry name" value="PRK06354.1"/>
    <property type="match status" value="1"/>
</dbReference>
<dbReference type="InterPro" id="IPR011037">
    <property type="entry name" value="Pyrv_Knase-like_insert_dom_sf"/>
</dbReference>
<comment type="cofactor">
    <cofactor evidence="1">
        <name>Mg(2+)</name>
        <dbReference type="ChEBI" id="CHEBI:18420"/>
    </cofactor>
</comment>
<keyword evidence="19" id="KW-1185">Reference proteome</keyword>
<dbReference type="UniPathway" id="UPA00109">
    <property type="reaction ID" value="UER00188"/>
</dbReference>
<evidence type="ECO:0000313" key="19">
    <source>
        <dbReference type="Proteomes" id="UP000028545"/>
    </source>
</evidence>
<dbReference type="SUPFAM" id="SSF50800">
    <property type="entry name" value="PK beta-barrel domain-like"/>
    <property type="match status" value="1"/>
</dbReference>
<dbReference type="GeneID" id="27727648"/>
<evidence type="ECO:0000256" key="2">
    <source>
        <dbReference type="ARBA" id="ARBA00001958"/>
    </source>
</evidence>
<dbReference type="GO" id="GO:0030955">
    <property type="term" value="F:potassium ion binding"/>
    <property type="evidence" value="ECO:0007669"/>
    <property type="project" value="InterPro"/>
</dbReference>
<name>A0A084FZY9_PSEDA</name>
<comment type="pathway">
    <text evidence="3 15">Carbohydrate degradation; glycolysis; pyruvate from D-glyceraldehyde 3-phosphate: step 5/5.</text>
</comment>
<dbReference type="KEGG" id="sapo:SAPIO_CDS8576"/>
<feature type="domain" description="Pyruvate kinase C-terminal" evidence="17">
    <location>
        <begin position="418"/>
        <end position="540"/>
    </location>
</feature>
<evidence type="ECO:0000256" key="7">
    <source>
        <dbReference type="ARBA" id="ARBA00022723"/>
    </source>
</evidence>
<comment type="similarity">
    <text evidence="4 15">Belongs to the pyruvate kinase family.</text>
</comment>
<evidence type="ECO:0000256" key="10">
    <source>
        <dbReference type="ARBA" id="ARBA00022840"/>
    </source>
</evidence>
<keyword evidence="8" id="KW-0547">Nucleotide-binding</keyword>
<dbReference type="EMBL" id="JOWA01000121">
    <property type="protein sequence ID" value="KEZ40651.1"/>
    <property type="molecule type" value="Genomic_DNA"/>
</dbReference>
<dbReference type="Pfam" id="PF00224">
    <property type="entry name" value="PK"/>
    <property type="match status" value="1"/>
</dbReference>
<evidence type="ECO:0000256" key="12">
    <source>
        <dbReference type="ARBA" id="ARBA00023152"/>
    </source>
</evidence>
<dbReference type="Proteomes" id="UP000028545">
    <property type="component" value="Unassembled WGS sequence"/>
</dbReference>
<evidence type="ECO:0000256" key="6">
    <source>
        <dbReference type="ARBA" id="ARBA00022679"/>
    </source>
</evidence>
<protein>
    <recommendedName>
        <fullName evidence="5 15">Pyruvate kinase</fullName>
        <ecNumber evidence="5 15">2.7.1.40</ecNumber>
    </recommendedName>
</protein>
<dbReference type="FunFam" id="2.40.33.10:FF:000001">
    <property type="entry name" value="Pyruvate kinase"/>
    <property type="match status" value="1"/>
</dbReference>
<accession>A0A084FZY9</accession>
<dbReference type="Gene3D" id="3.20.20.60">
    <property type="entry name" value="Phosphoenolpyruvate-binding domains"/>
    <property type="match status" value="1"/>
</dbReference>
<dbReference type="EC" id="2.7.1.40" evidence="5 15"/>